<organism evidence="2 3">
    <name type="scientific">Penicillium oxalicum (strain 114-2 / CGMCC 5302)</name>
    <name type="common">Penicillium decumbens</name>
    <dbReference type="NCBI Taxonomy" id="933388"/>
    <lineage>
        <taxon>Eukaryota</taxon>
        <taxon>Fungi</taxon>
        <taxon>Dikarya</taxon>
        <taxon>Ascomycota</taxon>
        <taxon>Pezizomycotina</taxon>
        <taxon>Eurotiomycetes</taxon>
        <taxon>Eurotiomycetidae</taxon>
        <taxon>Eurotiales</taxon>
        <taxon>Aspergillaceae</taxon>
        <taxon>Penicillium</taxon>
    </lineage>
</organism>
<dbReference type="AlphaFoldDB" id="S7ZL77"/>
<accession>S7ZL77</accession>
<feature type="region of interest" description="Disordered" evidence="1">
    <location>
        <begin position="1"/>
        <end position="23"/>
    </location>
</feature>
<evidence type="ECO:0000256" key="1">
    <source>
        <dbReference type="SAM" id="MobiDB-lite"/>
    </source>
</evidence>
<gene>
    <name evidence="2" type="ORF">PDE_06033</name>
</gene>
<evidence type="ECO:0000313" key="2">
    <source>
        <dbReference type="EMBL" id="EPS31079.1"/>
    </source>
</evidence>
<sequence length="45" mass="5070">MLFTKSLEKRRNGTSGTAIEEAGKRWQNGSAGTAVWQGHKKKIYF</sequence>
<evidence type="ECO:0000313" key="3">
    <source>
        <dbReference type="Proteomes" id="UP000019376"/>
    </source>
</evidence>
<name>S7ZL77_PENO1</name>
<dbReference type="HOGENOM" id="CLU_3207823_0_0_1"/>
<reference evidence="2 3" key="1">
    <citation type="journal article" date="2013" name="PLoS ONE">
        <title>Genomic and secretomic analyses reveal unique features of the lignocellulolytic enzyme system of Penicillium decumbens.</title>
        <authorList>
            <person name="Liu G."/>
            <person name="Zhang L."/>
            <person name="Wei X."/>
            <person name="Zou G."/>
            <person name="Qin Y."/>
            <person name="Ma L."/>
            <person name="Li J."/>
            <person name="Zheng H."/>
            <person name="Wang S."/>
            <person name="Wang C."/>
            <person name="Xun L."/>
            <person name="Zhao G.-P."/>
            <person name="Zhou Z."/>
            <person name="Qu Y."/>
        </authorList>
    </citation>
    <scope>NUCLEOTIDE SEQUENCE [LARGE SCALE GENOMIC DNA]</scope>
    <source>
        <strain evidence="3">114-2 / CGMCC 5302</strain>
    </source>
</reference>
<dbReference type="EMBL" id="KB644412">
    <property type="protein sequence ID" value="EPS31079.1"/>
    <property type="molecule type" value="Genomic_DNA"/>
</dbReference>
<proteinExistence type="predicted"/>
<keyword evidence="3" id="KW-1185">Reference proteome</keyword>
<feature type="compositionally biased region" description="Basic and acidic residues" evidence="1">
    <location>
        <begin position="1"/>
        <end position="11"/>
    </location>
</feature>
<protein>
    <submittedName>
        <fullName evidence="2">Uncharacterized protein</fullName>
    </submittedName>
</protein>
<dbReference type="Proteomes" id="UP000019376">
    <property type="component" value="Unassembled WGS sequence"/>
</dbReference>